<dbReference type="Pfam" id="PF09339">
    <property type="entry name" value="HTH_IclR"/>
    <property type="match status" value="1"/>
</dbReference>
<feature type="domain" description="PAC" evidence="8">
    <location>
        <begin position="782"/>
        <end position="832"/>
    </location>
</feature>
<dbReference type="InterPro" id="IPR011991">
    <property type="entry name" value="ArsR-like_HTH"/>
</dbReference>
<feature type="domain" description="PAS" evidence="7">
    <location>
        <begin position="467"/>
        <end position="520"/>
    </location>
</feature>
<dbReference type="SUPFAM" id="SSF55785">
    <property type="entry name" value="PYP-like sensor domain (PAS domain)"/>
    <property type="match status" value="7"/>
</dbReference>
<dbReference type="GO" id="GO:0004673">
    <property type="term" value="F:protein histidine kinase activity"/>
    <property type="evidence" value="ECO:0007669"/>
    <property type="project" value="UniProtKB-EC"/>
</dbReference>
<reference evidence="10" key="3">
    <citation type="journal article" date="2011" name="PLoS ONE">
        <title>Genome sequence of a mesophilic hydrogenotrophic methanogen Methanocella paludicola, the first cultivated representative of the order Methanocellales.</title>
        <authorList>
            <person name="Sakai S."/>
            <person name="Takaki Y."/>
            <person name="Shimamura S."/>
            <person name="Sekine M."/>
            <person name="Tajima T."/>
            <person name="Kosugi H."/>
            <person name="Ichikawa N."/>
            <person name="Tasumi E."/>
            <person name="Hiraki A.T."/>
            <person name="Shimizu A."/>
            <person name="Kato Y."/>
            <person name="Nishiko R."/>
            <person name="Mori K."/>
            <person name="Fujita N."/>
            <person name="Imachi H."/>
            <person name="Takai K."/>
        </authorList>
    </citation>
    <scope>NUCLEOTIDE SEQUENCE [LARGE SCALE GENOMIC DNA]</scope>
    <source>
        <strain evidence="10">DSM 17711 / JCM 13418 / NBRC 101707 / SANAE</strain>
    </source>
</reference>
<keyword evidence="5" id="KW-0418">Kinase</keyword>
<dbReference type="eggNOG" id="arCOG06712">
    <property type="taxonomic scope" value="Archaea"/>
</dbReference>
<dbReference type="GO" id="GO:0003677">
    <property type="term" value="F:DNA binding"/>
    <property type="evidence" value="ECO:0007669"/>
    <property type="project" value="InterPro"/>
</dbReference>
<dbReference type="InterPro" id="IPR013655">
    <property type="entry name" value="PAS_fold_3"/>
</dbReference>
<evidence type="ECO:0000256" key="6">
    <source>
        <dbReference type="SAM" id="Coils"/>
    </source>
</evidence>
<dbReference type="PROSITE" id="PS50112">
    <property type="entry name" value="PAS"/>
    <property type="match status" value="4"/>
</dbReference>
<dbReference type="Pfam" id="PF13426">
    <property type="entry name" value="PAS_9"/>
    <property type="match status" value="4"/>
</dbReference>
<evidence type="ECO:0000256" key="1">
    <source>
        <dbReference type="ARBA" id="ARBA00000085"/>
    </source>
</evidence>
<dbReference type="InParanoid" id="D1Z0P0"/>
<dbReference type="EC" id="2.7.13.3" evidence="2"/>
<dbReference type="Gene3D" id="3.30.450.20">
    <property type="entry name" value="PAS domain"/>
    <property type="match status" value="7"/>
</dbReference>
<evidence type="ECO:0000259" key="7">
    <source>
        <dbReference type="PROSITE" id="PS50112"/>
    </source>
</evidence>
<evidence type="ECO:0000313" key="9">
    <source>
        <dbReference type="EMBL" id="BAI62262.1"/>
    </source>
</evidence>
<keyword evidence="10" id="KW-1185">Reference proteome</keyword>
<dbReference type="InterPro" id="IPR035965">
    <property type="entry name" value="PAS-like_dom_sf"/>
</dbReference>
<evidence type="ECO:0000259" key="8">
    <source>
        <dbReference type="PROSITE" id="PS50113"/>
    </source>
</evidence>
<gene>
    <name evidence="9" type="ordered locus">MCP_2190</name>
</gene>
<dbReference type="PANTHER" id="PTHR43304:SF1">
    <property type="entry name" value="PAC DOMAIN-CONTAINING PROTEIN"/>
    <property type="match status" value="1"/>
</dbReference>
<feature type="domain" description="PAC" evidence="8">
    <location>
        <begin position="541"/>
        <end position="591"/>
    </location>
</feature>
<dbReference type="InterPro" id="IPR013767">
    <property type="entry name" value="PAS_fold"/>
</dbReference>
<organism evidence="9 10">
    <name type="scientific">Methanocella paludicola (strain DSM 17711 / JCM 13418 / NBRC 101707 / SANAE)</name>
    <dbReference type="NCBI Taxonomy" id="304371"/>
    <lineage>
        <taxon>Archaea</taxon>
        <taxon>Methanobacteriati</taxon>
        <taxon>Methanobacteriota</taxon>
        <taxon>Stenosarchaea group</taxon>
        <taxon>Methanomicrobia</taxon>
        <taxon>Methanocellales</taxon>
        <taxon>Methanocellaceae</taxon>
        <taxon>Methanocella</taxon>
    </lineage>
</organism>
<dbReference type="GO" id="GO:0006355">
    <property type="term" value="P:regulation of DNA-templated transcription"/>
    <property type="evidence" value="ECO:0007669"/>
    <property type="project" value="InterPro"/>
</dbReference>
<protein>
    <recommendedName>
        <fullName evidence="2">histidine kinase</fullName>
        <ecNumber evidence="2">2.7.13.3</ecNumber>
    </recommendedName>
</protein>
<accession>D1Z0P0</accession>
<keyword evidence="4" id="KW-0808">Transferase</keyword>
<dbReference type="KEGG" id="mpd:MCP_2190"/>
<evidence type="ECO:0000313" key="10">
    <source>
        <dbReference type="Proteomes" id="UP000001882"/>
    </source>
</evidence>
<evidence type="ECO:0000256" key="3">
    <source>
        <dbReference type="ARBA" id="ARBA00022553"/>
    </source>
</evidence>
<evidence type="ECO:0000256" key="2">
    <source>
        <dbReference type="ARBA" id="ARBA00012438"/>
    </source>
</evidence>
<dbReference type="InterPro" id="IPR000700">
    <property type="entry name" value="PAS-assoc_C"/>
</dbReference>
<dbReference type="STRING" id="304371.MCP_2190"/>
<feature type="domain" description="PAS" evidence="7">
    <location>
        <begin position="833"/>
        <end position="903"/>
    </location>
</feature>
<dbReference type="GeneID" id="8682035"/>
<dbReference type="InterPro" id="IPR036390">
    <property type="entry name" value="WH_DNA-bd_sf"/>
</dbReference>
<feature type="domain" description="PAS" evidence="7">
    <location>
        <begin position="592"/>
        <end position="643"/>
    </location>
</feature>
<dbReference type="PANTHER" id="PTHR43304">
    <property type="entry name" value="PHYTOCHROME-LIKE PROTEIN CPH1"/>
    <property type="match status" value="1"/>
</dbReference>
<feature type="domain" description="PAS" evidence="7">
    <location>
        <begin position="215"/>
        <end position="286"/>
    </location>
</feature>
<evidence type="ECO:0000256" key="5">
    <source>
        <dbReference type="ARBA" id="ARBA00022777"/>
    </source>
</evidence>
<dbReference type="RefSeq" id="WP_012900936.1">
    <property type="nucleotide sequence ID" value="NC_013665.1"/>
</dbReference>
<dbReference type="InterPro" id="IPR000014">
    <property type="entry name" value="PAS"/>
</dbReference>
<dbReference type="Proteomes" id="UP000001882">
    <property type="component" value="Chromosome"/>
</dbReference>
<comment type="catalytic activity">
    <reaction evidence="1">
        <text>ATP + protein L-histidine = ADP + protein N-phospho-L-histidine.</text>
        <dbReference type="EC" id="2.7.13.3"/>
    </reaction>
</comment>
<dbReference type="eggNOG" id="arCOG03931">
    <property type="taxonomic scope" value="Archaea"/>
</dbReference>
<keyword evidence="6" id="KW-0175">Coiled coil</keyword>
<dbReference type="SMART" id="SM00091">
    <property type="entry name" value="PAS"/>
    <property type="match status" value="7"/>
</dbReference>
<dbReference type="PROSITE" id="PS50113">
    <property type="entry name" value="PAC"/>
    <property type="match status" value="5"/>
</dbReference>
<dbReference type="InterPro" id="IPR052162">
    <property type="entry name" value="Sensor_kinase/Photoreceptor"/>
</dbReference>
<dbReference type="NCBIfam" id="TIGR00229">
    <property type="entry name" value="sensory_box"/>
    <property type="match status" value="7"/>
</dbReference>
<feature type="domain" description="PAC" evidence="8">
    <location>
        <begin position="414"/>
        <end position="466"/>
    </location>
</feature>
<dbReference type="SUPFAM" id="SSF46785">
    <property type="entry name" value="Winged helix' DNA-binding domain"/>
    <property type="match status" value="1"/>
</dbReference>
<dbReference type="AlphaFoldDB" id="D1Z0P0"/>
<dbReference type="EMBL" id="AP011532">
    <property type="protein sequence ID" value="BAI62262.1"/>
    <property type="molecule type" value="Genomic_DNA"/>
</dbReference>
<dbReference type="InterPro" id="IPR005471">
    <property type="entry name" value="Tscrpt_reg_IclR_N"/>
</dbReference>
<dbReference type="InterPro" id="IPR036388">
    <property type="entry name" value="WH-like_DNA-bd_sf"/>
</dbReference>
<dbReference type="Pfam" id="PF00989">
    <property type="entry name" value="PAS"/>
    <property type="match status" value="1"/>
</dbReference>
<dbReference type="OrthoDB" id="8127at2157"/>
<dbReference type="CDD" id="cd00130">
    <property type="entry name" value="PAS"/>
    <property type="match status" value="7"/>
</dbReference>
<dbReference type="Pfam" id="PF08448">
    <property type="entry name" value="PAS_4"/>
    <property type="match status" value="1"/>
</dbReference>
<sequence>MEFSRKQISIILEALKARPRGMNVSEVSRATGMNRSTVSKYLEMLYVSGQADRRTFGTSKLYYISQRMPISAFLNVTSNLMIILDKEFRVLNANDSFFEFTGTRREDIVHKYFDNFAFPMKFNPSIMPYIEAAAEGREASIESYYPKKEGGRYFNIKLIPLLFDDGDKGVTVIFEDITEKKLAEKALLKANFELETKVKERTKELEKANEALRKSEAYLLEAEQIAHLGYWSYDIKTRESRASDETLRLFGLVRGTRWSRELFRSMVHPEDMQKIENADKEAMSRGTPVDYEYRIVLSDGSERFIRSVRGIRRGKDGEPIELFGTIQDITEKKGMEIALKESEERHRMITEKSYDVVFSVKPDGTISYVSPQIAYYGYDSGQLYGKKLFEFIPASYRDFIAAKFRETMISGECPPIEFKFLRKDGTEQWAEVTAKAIYDEAGKPLFNVGTVRDIEERKKAEEALRNSELKFKTLFEGASTAIFIIDLKTRAIVDCNTYGSRLVGRSKDELIGKHHSTLHPAESAGPCRQNVKIHAKDGNAVNYETELVHKDGHRIPVLINSTIMEVEGKKLMIGSYLEITERKRAEEALMESEARFNQVLDSLTDSFMILDSKWRCLFVNEATIKTAGMSKEQVLGRSIWELYPRSVGSAQYEQAMKTMEDKIPRTWINSSSVNGVWYEYRAYPWDDGIALFARDITERKLAEEALKDSEEKFRALADSSNIGILLVQGEETVYANQALADMFGYTVEECCTIKFWEPVAPDMKEFIRHRIMLRQRGEPGPSRIELRMVRKNGEPILVDCTDAVLQYRRKPAMMLTAIDITTQKMMEQELKKSVEKFRDLVENSPLLVWDVNENYRCTYVSPKSRESLGYEPEEVLGKTPFDFISPDDLERVQALVKPYLDEHKPFEVEEYFVVRKDGEKIIFRTVATPMFDDKGQFSGYRGINRQLLPGE</sequence>
<dbReference type="Gene3D" id="1.10.10.10">
    <property type="entry name" value="Winged helix-like DNA-binding domain superfamily/Winged helix DNA-binding domain"/>
    <property type="match status" value="1"/>
</dbReference>
<evidence type="ECO:0000256" key="4">
    <source>
        <dbReference type="ARBA" id="ARBA00022679"/>
    </source>
</evidence>
<dbReference type="SMART" id="SM00086">
    <property type="entry name" value="PAC"/>
    <property type="match status" value="5"/>
</dbReference>
<dbReference type="CDD" id="cd00090">
    <property type="entry name" value="HTH_ARSR"/>
    <property type="match status" value="1"/>
</dbReference>
<dbReference type="Pfam" id="PF08447">
    <property type="entry name" value="PAS_3"/>
    <property type="match status" value="1"/>
</dbReference>
<feature type="domain" description="PAC" evidence="8">
    <location>
        <begin position="289"/>
        <end position="341"/>
    </location>
</feature>
<dbReference type="InterPro" id="IPR001610">
    <property type="entry name" value="PAC"/>
</dbReference>
<dbReference type="InterPro" id="IPR013656">
    <property type="entry name" value="PAS_4"/>
</dbReference>
<name>D1Z0P0_METPS</name>
<feature type="coiled-coil region" evidence="6">
    <location>
        <begin position="191"/>
        <end position="225"/>
    </location>
</feature>
<proteinExistence type="predicted"/>
<dbReference type="eggNOG" id="arCOG02350">
    <property type="taxonomic scope" value="Archaea"/>
</dbReference>
<reference evidence="9 10" key="1">
    <citation type="journal article" date="2007" name="Appl. Environ. Microbiol.">
        <title>Isolation of key methanogens for global methane emission from rice paddy fields: a novel isolate affiliated with the clone cluster rice cluster I.</title>
        <authorList>
            <person name="Sakai S."/>
            <person name="Imachi H."/>
            <person name="Sekiguchi Y."/>
            <person name="Ohashi A."/>
            <person name="Harada H."/>
            <person name="Kamagata Y."/>
        </authorList>
    </citation>
    <scope>NUCLEOTIDE SEQUENCE [LARGE SCALE GENOMIC DNA]</scope>
    <source>
        <strain evidence="10">DSM 17711 / JCM 13418 / NBRC 101707 / SANAE</strain>
    </source>
</reference>
<feature type="domain" description="PAC" evidence="8">
    <location>
        <begin position="907"/>
        <end position="951"/>
    </location>
</feature>
<dbReference type="Gene3D" id="2.10.70.100">
    <property type="match status" value="1"/>
</dbReference>
<keyword evidence="3" id="KW-0597">Phosphoprotein</keyword>
<reference evidence="9 10" key="2">
    <citation type="journal article" date="2008" name="Int. J. Syst. Evol. Microbiol.">
        <title>Methanocella paludicola gen. nov., sp. nov., a methane-producing archaeon, the first isolate of the lineage 'Rice Cluster I', and proposal of the new archaeal order Methanocellales ord. nov.</title>
        <authorList>
            <person name="Sakai S."/>
            <person name="Imachi H."/>
            <person name="Hanada S."/>
            <person name="Ohashi A."/>
            <person name="Harada H."/>
            <person name="Kamagata Y."/>
        </authorList>
    </citation>
    <scope>NUCLEOTIDE SEQUENCE [LARGE SCALE GENOMIC DNA]</scope>
    <source>
        <strain evidence="10">DSM 17711 / JCM 13418 / NBRC 101707 / SANAE</strain>
    </source>
</reference>